<proteinExistence type="predicted"/>
<dbReference type="EMBL" id="BMSZ01000014">
    <property type="protein sequence ID" value="GGS67947.1"/>
    <property type="molecule type" value="Genomic_DNA"/>
</dbReference>
<dbReference type="Pfam" id="PF25023">
    <property type="entry name" value="TEN_YD-shell"/>
    <property type="match status" value="1"/>
</dbReference>
<comment type="caution">
    <text evidence="3">The sequence shown here is derived from an EMBL/GenBank/DDBJ whole genome shotgun (WGS) entry which is preliminary data.</text>
</comment>
<dbReference type="InterPro" id="IPR056823">
    <property type="entry name" value="TEN-like_YD-shell"/>
</dbReference>
<evidence type="ECO:0000256" key="1">
    <source>
        <dbReference type="ARBA" id="ARBA00022737"/>
    </source>
</evidence>
<accession>A0ABQ2TFR3</accession>
<keyword evidence="1" id="KW-0677">Repeat</keyword>
<evidence type="ECO:0000313" key="3">
    <source>
        <dbReference type="EMBL" id="GGS67947.1"/>
    </source>
</evidence>
<feature type="domain" description="Teneurin-like YD-shell" evidence="2">
    <location>
        <begin position="4"/>
        <end position="111"/>
    </location>
</feature>
<dbReference type="NCBIfam" id="TIGR03696">
    <property type="entry name" value="Rhs_assc_core"/>
    <property type="match status" value="1"/>
</dbReference>
<dbReference type="PANTHER" id="PTHR32305">
    <property type="match status" value="1"/>
</dbReference>
<protein>
    <recommendedName>
        <fullName evidence="2">Teneurin-like YD-shell domain-containing protein</fullName>
    </recommendedName>
</protein>
<dbReference type="InterPro" id="IPR050708">
    <property type="entry name" value="T6SS_VgrG/RHS"/>
</dbReference>
<name>A0ABQ2TFR3_STRBA</name>
<dbReference type="PANTHER" id="PTHR32305:SF17">
    <property type="entry name" value="TRNA NUCLEASE WAPA"/>
    <property type="match status" value="1"/>
</dbReference>
<organism evidence="3 4">
    <name type="scientific">Streptomyces badius</name>
    <dbReference type="NCBI Taxonomy" id="1941"/>
    <lineage>
        <taxon>Bacteria</taxon>
        <taxon>Bacillati</taxon>
        <taxon>Actinomycetota</taxon>
        <taxon>Actinomycetes</taxon>
        <taxon>Kitasatosporales</taxon>
        <taxon>Streptomycetaceae</taxon>
        <taxon>Streptomyces</taxon>
    </lineage>
</organism>
<reference evidence="4" key="1">
    <citation type="journal article" date="2019" name="Int. J. Syst. Evol. Microbiol.">
        <title>The Global Catalogue of Microorganisms (GCM) 10K type strain sequencing project: providing services to taxonomists for standard genome sequencing and annotation.</title>
        <authorList>
            <consortium name="The Broad Institute Genomics Platform"/>
            <consortium name="The Broad Institute Genome Sequencing Center for Infectious Disease"/>
            <person name="Wu L."/>
            <person name="Ma J."/>
        </authorList>
    </citation>
    <scope>NUCLEOTIDE SEQUENCE [LARGE SCALE GENOMIC DNA]</scope>
    <source>
        <strain evidence="4">JCM 4350</strain>
    </source>
</reference>
<dbReference type="Gene3D" id="2.180.10.10">
    <property type="entry name" value="RHS repeat-associated core"/>
    <property type="match status" value="1"/>
</dbReference>
<dbReference type="RefSeq" id="WP_308432654.1">
    <property type="nucleotide sequence ID" value="NZ_BMSZ01000014.1"/>
</dbReference>
<gene>
    <name evidence="3" type="ORF">GCM10010253_48690</name>
</gene>
<evidence type="ECO:0000259" key="2">
    <source>
        <dbReference type="Pfam" id="PF25023"/>
    </source>
</evidence>
<evidence type="ECO:0000313" key="4">
    <source>
        <dbReference type="Proteomes" id="UP000659767"/>
    </source>
</evidence>
<dbReference type="InterPro" id="IPR022385">
    <property type="entry name" value="Rhs_assc_core"/>
</dbReference>
<dbReference type="Proteomes" id="UP000659767">
    <property type="component" value="Unassembled WGS sequence"/>
</dbReference>
<keyword evidence="4" id="KW-1185">Reference proteome</keyword>
<sequence>MHNGETVAVRNGNAIAYLINDHQGTAMTAIAVGTLALTRRKQLPFGGLRSGQSTVFGNRGFVGGTNDPTGLTHLGAREYDPVLGRFLSVDPIIDFRDPAQMNAYSYAHNSPLTKSDPTGLRPDGPVGGNSYNDERWASDRGMTAGYTKKSSKWVWKQTPKKDVDSVRYYGNYRASPSTFMIPRIPKRVPGYKVYYPKKYQNGPDVAGAVKREAAKLKKLAVDSVSTKGEKRTRGVCAGLSGGVVALGSAGACFMWSKDAKGERKYGLSFSAGVGLFGGGLAGDGSYVESNADDLDQLAGYGIDKSVSAHYFGGVTAAHEAAVNTDRTAVRNFRNEPVWATSYGGGPGVGAGLGGGLNHTWMFKLN</sequence>